<dbReference type="HAMAP" id="MF_01926">
    <property type="entry name" value="PurS"/>
    <property type="match status" value="1"/>
</dbReference>
<dbReference type="EC" id="6.3.5.3" evidence="6"/>
<dbReference type="Proteomes" id="UP001165685">
    <property type="component" value="Unassembled WGS sequence"/>
</dbReference>
<dbReference type="PANTHER" id="PTHR34696:SF1">
    <property type="entry name" value="PHOSPHORIBOSYLFORMYLGLYCINAMIDINE SYNTHASE SUBUNIT PURS"/>
    <property type="match status" value="1"/>
</dbReference>
<dbReference type="SUPFAM" id="SSF82697">
    <property type="entry name" value="PurS-like"/>
    <property type="match status" value="1"/>
</dbReference>
<dbReference type="InterPro" id="IPR036604">
    <property type="entry name" value="PurS-like_sf"/>
</dbReference>
<sequence>MARVIVDVMLKPEILDPQGQAVVGACGRLGFSGIEQVRQGKRFEVEVEGEADEARLEEVRRLAETLLANPVIEDFELRVAE</sequence>
<comment type="catalytic activity">
    <reaction evidence="6">
        <text>N(2)-formyl-N(1)-(5-phospho-beta-D-ribosyl)glycinamide + L-glutamine + ATP + H2O = 2-formamido-N(1)-(5-O-phospho-beta-D-ribosyl)acetamidine + L-glutamate + ADP + phosphate + H(+)</text>
        <dbReference type="Rhea" id="RHEA:17129"/>
        <dbReference type="ChEBI" id="CHEBI:15377"/>
        <dbReference type="ChEBI" id="CHEBI:15378"/>
        <dbReference type="ChEBI" id="CHEBI:29985"/>
        <dbReference type="ChEBI" id="CHEBI:30616"/>
        <dbReference type="ChEBI" id="CHEBI:43474"/>
        <dbReference type="ChEBI" id="CHEBI:58359"/>
        <dbReference type="ChEBI" id="CHEBI:147286"/>
        <dbReference type="ChEBI" id="CHEBI:147287"/>
        <dbReference type="ChEBI" id="CHEBI:456216"/>
        <dbReference type="EC" id="6.3.5.3"/>
    </reaction>
</comment>
<comment type="pathway">
    <text evidence="6">Purine metabolism; IMP biosynthesis via de novo pathway; 5-amino-1-(5-phospho-D-ribosyl)imidazole from N(2)-formyl-N(1)-(5-phospho-D-ribosyl)glycinamide: step 1/2.</text>
</comment>
<keyword evidence="5 6" id="KW-0067">ATP-binding</keyword>
<evidence type="ECO:0000256" key="2">
    <source>
        <dbReference type="ARBA" id="ARBA00022598"/>
    </source>
</evidence>
<comment type="function">
    <text evidence="6">Part of the phosphoribosylformylglycinamidine synthase complex involved in the purines biosynthetic pathway. Catalyzes the ATP-dependent conversion of formylglycinamide ribonucleotide (FGAR) and glutamine to yield formylglycinamidine ribonucleotide (FGAM) and glutamate. The FGAM synthase complex is composed of three subunits. PurQ produces an ammonia molecule by converting glutamine to glutamate. PurL transfers the ammonia molecule to FGAR to form FGAM in an ATP-dependent manner. PurS interacts with PurQ and PurL and is thought to assist in the transfer of the ammonia molecule from PurQ to PurL.</text>
</comment>
<comment type="subunit">
    <text evidence="6">Part of the FGAM synthase complex composed of 1 PurL, 1 PurQ and 2 PurS subunits.</text>
</comment>
<evidence type="ECO:0000256" key="4">
    <source>
        <dbReference type="ARBA" id="ARBA00022755"/>
    </source>
</evidence>
<evidence type="ECO:0000313" key="7">
    <source>
        <dbReference type="EMBL" id="MDA2806945.1"/>
    </source>
</evidence>
<dbReference type="PANTHER" id="PTHR34696">
    <property type="entry name" value="PHOSPHORIBOSYLFORMYLGLYCINAMIDINE SYNTHASE SUBUNIT PURS"/>
    <property type="match status" value="1"/>
</dbReference>
<protein>
    <recommendedName>
        <fullName evidence="6">Phosphoribosylformylglycinamidine synthase subunit PurS</fullName>
        <shortName evidence="6">FGAM synthase</shortName>
        <ecNumber evidence="6">6.3.5.3</ecNumber>
    </recommendedName>
    <alternativeName>
        <fullName evidence="6">Formylglycinamide ribonucleotide amidotransferase subunit III</fullName>
        <shortName evidence="6">FGAR amidotransferase III</shortName>
        <shortName evidence="6">FGAR-AT III</shortName>
    </alternativeName>
    <alternativeName>
        <fullName evidence="6">Phosphoribosylformylglycinamidine synthase subunit III</fullName>
    </alternativeName>
</protein>
<name>A0ABT4TRF1_9ACTN</name>
<evidence type="ECO:0000313" key="8">
    <source>
        <dbReference type="Proteomes" id="UP001165685"/>
    </source>
</evidence>
<keyword evidence="4 6" id="KW-0658">Purine biosynthesis</keyword>
<organism evidence="7 8">
    <name type="scientific">Nocardiopsis suaedae</name>
    <dbReference type="NCBI Taxonomy" id="3018444"/>
    <lineage>
        <taxon>Bacteria</taxon>
        <taxon>Bacillati</taxon>
        <taxon>Actinomycetota</taxon>
        <taxon>Actinomycetes</taxon>
        <taxon>Streptosporangiales</taxon>
        <taxon>Nocardiopsidaceae</taxon>
        <taxon>Nocardiopsis</taxon>
    </lineage>
</organism>
<evidence type="ECO:0000256" key="3">
    <source>
        <dbReference type="ARBA" id="ARBA00022741"/>
    </source>
</evidence>
<dbReference type="Pfam" id="PF02700">
    <property type="entry name" value="PurS"/>
    <property type="match status" value="1"/>
</dbReference>
<keyword evidence="8" id="KW-1185">Reference proteome</keyword>
<keyword evidence="1 6" id="KW-0963">Cytoplasm</keyword>
<keyword evidence="3 6" id="KW-0547">Nucleotide-binding</keyword>
<evidence type="ECO:0000256" key="5">
    <source>
        <dbReference type="ARBA" id="ARBA00022840"/>
    </source>
</evidence>
<dbReference type="NCBIfam" id="NF004630">
    <property type="entry name" value="PRK05974.1"/>
    <property type="match status" value="1"/>
</dbReference>
<comment type="subcellular location">
    <subcellularLocation>
        <location evidence="6">Cytoplasm</location>
    </subcellularLocation>
</comment>
<gene>
    <name evidence="6 7" type="primary">purS</name>
    <name evidence="7" type="ORF">O4U47_20740</name>
</gene>
<dbReference type="InterPro" id="IPR003850">
    <property type="entry name" value="PurS"/>
</dbReference>
<dbReference type="GO" id="GO:0004642">
    <property type="term" value="F:phosphoribosylformylglycinamidine synthase activity"/>
    <property type="evidence" value="ECO:0007669"/>
    <property type="project" value="UniProtKB-EC"/>
</dbReference>
<evidence type="ECO:0000256" key="6">
    <source>
        <dbReference type="HAMAP-Rule" id="MF_01926"/>
    </source>
</evidence>
<keyword evidence="2 6" id="KW-0436">Ligase</keyword>
<evidence type="ECO:0000256" key="1">
    <source>
        <dbReference type="ARBA" id="ARBA00022490"/>
    </source>
</evidence>
<dbReference type="EMBL" id="JAQFWP010000044">
    <property type="protein sequence ID" value="MDA2806945.1"/>
    <property type="molecule type" value="Genomic_DNA"/>
</dbReference>
<accession>A0ABT4TRF1</accession>
<proteinExistence type="inferred from homology"/>
<dbReference type="Gene3D" id="3.30.1280.10">
    <property type="entry name" value="Phosphoribosylformylglycinamidine synthase subunit PurS"/>
    <property type="match status" value="1"/>
</dbReference>
<comment type="caution">
    <text evidence="7">The sequence shown here is derived from an EMBL/GenBank/DDBJ whole genome shotgun (WGS) entry which is preliminary data.</text>
</comment>
<dbReference type="RefSeq" id="WP_270679578.1">
    <property type="nucleotide sequence ID" value="NZ_JAQFWP010000044.1"/>
</dbReference>
<reference evidence="7" key="1">
    <citation type="submission" date="2023-01" db="EMBL/GenBank/DDBJ databases">
        <title>Draft genome sequence of Nocardiopsis sp. LSu2-4 isolated from halophytes.</title>
        <authorList>
            <person name="Duangmal K."/>
            <person name="Chantavorakit T."/>
        </authorList>
    </citation>
    <scope>NUCLEOTIDE SEQUENCE</scope>
    <source>
        <strain evidence="7">LSu2-4</strain>
    </source>
</reference>
<dbReference type="NCBIfam" id="TIGR00302">
    <property type="entry name" value="phosphoribosylformylglycinamidine synthase subunit PurS"/>
    <property type="match status" value="1"/>
</dbReference>
<comment type="similarity">
    <text evidence="6">Belongs to the PurS family.</text>
</comment>